<feature type="region of interest" description="Disordered" evidence="2">
    <location>
        <begin position="857"/>
        <end position="902"/>
    </location>
</feature>
<dbReference type="KEGG" id="bbel:109486447"/>
<dbReference type="GeneID" id="109486447"/>
<name>A0A6P5AV53_BRABE</name>
<gene>
    <name evidence="6" type="primary">LOC109486447</name>
</gene>
<organism evidence="5 6">
    <name type="scientific">Branchiostoma belcheri</name>
    <name type="common">Amphioxus</name>
    <dbReference type="NCBI Taxonomy" id="7741"/>
    <lineage>
        <taxon>Eukaryota</taxon>
        <taxon>Metazoa</taxon>
        <taxon>Chordata</taxon>
        <taxon>Cephalochordata</taxon>
        <taxon>Leptocardii</taxon>
        <taxon>Amphioxiformes</taxon>
        <taxon>Branchiostomatidae</taxon>
        <taxon>Branchiostoma</taxon>
    </lineage>
</organism>
<dbReference type="Pfam" id="PF13519">
    <property type="entry name" value="VWA_2"/>
    <property type="match status" value="1"/>
</dbReference>
<dbReference type="RefSeq" id="XP_019645836.1">
    <property type="nucleotide sequence ID" value="XM_019790277.1"/>
</dbReference>
<comment type="similarity">
    <text evidence="1">Belongs to the calcium channel subunit alpha-2/delta family.</text>
</comment>
<evidence type="ECO:0000313" key="5">
    <source>
        <dbReference type="Proteomes" id="UP000515135"/>
    </source>
</evidence>
<accession>A0A6P5AV53</accession>
<proteinExistence type="inferred from homology"/>
<dbReference type="SUPFAM" id="SSF53300">
    <property type="entry name" value="vWA-like"/>
    <property type="match status" value="1"/>
</dbReference>
<evidence type="ECO:0000256" key="3">
    <source>
        <dbReference type="SAM" id="SignalP"/>
    </source>
</evidence>
<dbReference type="GO" id="GO:0005245">
    <property type="term" value="F:voltage-gated calcium channel activity"/>
    <property type="evidence" value="ECO:0007669"/>
    <property type="project" value="TreeGrafter"/>
</dbReference>
<dbReference type="Gene3D" id="3.30.450.20">
    <property type="entry name" value="PAS domain"/>
    <property type="match status" value="1"/>
</dbReference>
<dbReference type="Gene3D" id="3.40.50.410">
    <property type="entry name" value="von Willebrand factor, type A domain"/>
    <property type="match status" value="1"/>
</dbReference>
<evidence type="ECO:0000313" key="6">
    <source>
        <dbReference type="RefSeq" id="XP_019645836.1"/>
    </source>
</evidence>
<sequence length="902" mass="100418">MCPDSGGLRGPVMPTKAVLLVFLAALWSPSLGDLSTAPITTDWIPRVSRKMTTFAESQTGALQLVQEYDDKLSFSQTQIDGQAQLNLLTQAAGDRLKKCREILHRNKAEIEASHAQGPAGGASASDCCDNLGQLEYDPRFLQQIVNDTCATFTAVAGATNTIRPHVYNIMKSNSHEMSGVTWQYYGAKEGEYHQFPKNDRFCNESAHIFRNWYVSAASPKKKNVVIVIDISGSMNTAHRIDLAKQAALTVLDTLTARDWVGVVSFSNEAETPHGCLGDSLGEANPGNIEIMRDFINNLRPFLATYYSKAFEKAFDIFHDAKQKKPEQFYDSDNVIIFLTDGQPSDPKNVLDQITEGQSRMNEDCRQSTYGPCFASGRDPQGVGPYGRTDNVGDGQGEKLTAMMGSYYDFFQSEPEPKFSVPTKDEHLGLTITGAIRTADSNGVFFGVTAVDISMDIVFNEIVNFNLGLYSHAFLVDREDGRVLLHRDLPKPMEWPTDPTFLHLNAMKGELPDDEVTKILNGESGSCYVNDVKVPVTRGDAQFDGVFTLVKPANFYYESIPDSKYSVVLCLFEEDRTITVPNQVNPENVTESVFHQLDPAMNTDVCRMYNNYATQDGSTVMFPPYAYTDPVGYLSSVETAVDVANIEQFLNDVTGSVDNPGLVEGVRTDVVLTAAIEQYWRQNASDSVWRYFMDLPTAPSTEHDHLTNKFPWLANELVSRGGLLMSGLCNSYVTQDSQLFYDTSGFTGLHVTTGSDPCTQFSMYPITNTNTFLLVLHNRQTNNCQDSQTQDCSCDKDCQSCDASVQSSCQDYTGTNNSCHDYIRNNNGNNNRCHNDNKDNTGDNGRCHNDNRNNNGNNNRCHDYNRNNTGDNDRGDHNNNRHSTDWTPRRLHGRSCRHVPRPV</sequence>
<dbReference type="InterPro" id="IPR002035">
    <property type="entry name" value="VWF_A"/>
</dbReference>
<protein>
    <submittedName>
        <fullName evidence="6">VWFA and cache domain-containing protein CG16868-like</fullName>
    </submittedName>
</protein>
<evidence type="ECO:0000256" key="2">
    <source>
        <dbReference type="SAM" id="MobiDB-lite"/>
    </source>
</evidence>
<dbReference type="GO" id="GO:0005891">
    <property type="term" value="C:voltage-gated calcium channel complex"/>
    <property type="evidence" value="ECO:0007669"/>
    <property type="project" value="TreeGrafter"/>
</dbReference>
<dbReference type="OrthoDB" id="2150145at2759"/>
<dbReference type="AlphaFoldDB" id="A0A6P5AV53"/>
<feature type="compositionally biased region" description="Basic and acidic residues" evidence="2">
    <location>
        <begin position="859"/>
        <end position="887"/>
    </location>
</feature>
<keyword evidence="5" id="KW-1185">Reference proteome</keyword>
<dbReference type="FunFam" id="3.30.450.20:FF:000531">
    <property type="entry name" value="Uncharacterized protein"/>
    <property type="match status" value="1"/>
</dbReference>
<dbReference type="PANTHER" id="PTHR10166:SF66">
    <property type="entry name" value="VWFA AND CACHE DOMAIN-CONTAINING PROTEIN CG16868"/>
    <property type="match status" value="1"/>
</dbReference>
<feature type="domain" description="VWFA" evidence="4">
    <location>
        <begin position="223"/>
        <end position="351"/>
    </location>
</feature>
<feature type="signal peptide" evidence="3">
    <location>
        <begin position="1"/>
        <end position="32"/>
    </location>
</feature>
<dbReference type="InterPro" id="IPR036465">
    <property type="entry name" value="vWFA_dom_sf"/>
</dbReference>
<reference evidence="6" key="1">
    <citation type="submission" date="2025-08" db="UniProtKB">
        <authorList>
            <consortium name="RefSeq"/>
        </authorList>
    </citation>
    <scope>IDENTIFICATION</scope>
    <source>
        <tissue evidence="6">Gonad</tissue>
    </source>
</reference>
<dbReference type="PROSITE" id="PS50234">
    <property type="entry name" value="VWFA"/>
    <property type="match status" value="1"/>
</dbReference>
<feature type="chain" id="PRO_5027605784" evidence="3">
    <location>
        <begin position="33"/>
        <end position="902"/>
    </location>
</feature>
<dbReference type="Proteomes" id="UP000515135">
    <property type="component" value="Unplaced"/>
</dbReference>
<dbReference type="PANTHER" id="PTHR10166">
    <property type="entry name" value="VOLTAGE-DEPENDENT CALCIUM CHANNEL SUBUNIT ALPHA-2/DELTA-RELATED"/>
    <property type="match status" value="1"/>
</dbReference>
<dbReference type="InterPro" id="IPR051173">
    <property type="entry name" value="Ca_channel_alpha-2/delta"/>
</dbReference>
<evidence type="ECO:0000256" key="1">
    <source>
        <dbReference type="ARBA" id="ARBA00007060"/>
    </source>
</evidence>
<evidence type="ECO:0000259" key="4">
    <source>
        <dbReference type="PROSITE" id="PS50234"/>
    </source>
</evidence>
<feature type="compositionally biased region" description="Basic residues" evidence="2">
    <location>
        <begin position="888"/>
        <end position="902"/>
    </location>
</feature>
<keyword evidence="3" id="KW-0732">Signal</keyword>
<dbReference type="SMART" id="SM00327">
    <property type="entry name" value="VWA"/>
    <property type="match status" value="1"/>
</dbReference>